<evidence type="ECO:0000313" key="2">
    <source>
        <dbReference type="Proteomes" id="UP001234989"/>
    </source>
</evidence>
<organism evidence="1 2">
    <name type="scientific">Solanum verrucosum</name>
    <dbReference type="NCBI Taxonomy" id="315347"/>
    <lineage>
        <taxon>Eukaryota</taxon>
        <taxon>Viridiplantae</taxon>
        <taxon>Streptophyta</taxon>
        <taxon>Embryophyta</taxon>
        <taxon>Tracheophyta</taxon>
        <taxon>Spermatophyta</taxon>
        <taxon>Magnoliopsida</taxon>
        <taxon>eudicotyledons</taxon>
        <taxon>Gunneridae</taxon>
        <taxon>Pentapetalae</taxon>
        <taxon>asterids</taxon>
        <taxon>lamiids</taxon>
        <taxon>Solanales</taxon>
        <taxon>Solanaceae</taxon>
        <taxon>Solanoideae</taxon>
        <taxon>Solaneae</taxon>
        <taxon>Solanum</taxon>
    </lineage>
</organism>
<dbReference type="AlphaFoldDB" id="A0AAF0QAU1"/>
<proteinExistence type="predicted"/>
<accession>A0AAF0QAU1</accession>
<reference evidence="1" key="1">
    <citation type="submission" date="2023-08" db="EMBL/GenBank/DDBJ databases">
        <title>A de novo genome assembly of Solanum verrucosum Schlechtendal, a Mexican diploid species geographically isolated from the other diploid A-genome species in potato relatives.</title>
        <authorList>
            <person name="Hosaka K."/>
        </authorList>
    </citation>
    <scope>NUCLEOTIDE SEQUENCE</scope>
    <source>
        <tissue evidence="1">Young leaves</tissue>
    </source>
</reference>
<dbReference type="EMBL" id="CP133614">
    <property type="protein sequence ID" value="WMV19831.1"/>
    <property type="molecule type" value="Genomic_DNA"/>
</dbReference>
<dbReference type="Proteomes" id="UP001234989">
    <property type="component" value="Chromosome 3"/>
</dbReference>
<sequence length="81" mass="9533">MRNYGHEQPNSRTSWVICNSPMIRNIISKGLELEDTTPLKDTRLMEFMQNLWAWTTLLKGLHDNMELMHTTLLISYLLPQT</sequence>
<gene>
    <name evidence="1" type="ORF">MTR67_013216</name>
</gene>
<name>A0AAF0QAU1_SOLVR</name>
<protein>
    <submittedName>
        <fullName evidence="1">Uncharacterized protein</fullName>
    </submittedName>
</protein>
<evidence type="ECO:0000313" key="1">
    <source>
        <dbReference type="EMBL" id="WMV19831.1"/>
    </source>
</evidence>
<keyword evidence="2" id="KW-1185">Reference proteome</keyword>